<dbReference type="CDD" id="cd00436">
    <property type="entry name" value="UP_TbUP-like"/>
    <property type="match status" value="1"/>
</dbReference>
<evidence type="ECO:0000313" key="5">
    <source>
        <dbReference type="EMBL" id="MBO8454484.1"/>
    </source>
</evidence>
<dbReference type="InterPro" id="IPR035994">
    <property type="entry name" value="Nucleoside_phosphorylase_sf"/>
</dbReference>
<dbReference type="EMBL" id="JADIMJ010000109">
    <property type="protein sequence ID" value="MBO8454484.1"/>
    <property type="molecule type" value="Genomic_DNA"/>
</dbReference>
<dbReference type="EC" id="2.4.2.3" evidence="1"/>
<reference evidence="5" key="1">
    <citation type="submission" date="2020-10" db="EMBL/GenBank/DDBJ databases">
        <authorList>
            <person name="Gilroy R."/>
        </authorList>
    </citation>
    <scope>NUCLEOTIDE SEQUENCE</scope>
    <source>
        <strain evidence="5">F1-3629</strain>
    </source>
</reference>
<sequence>MQISEEKRIAESELIINDDGSVFHIHVRPEELADNVILVGDPGRVDMVAEYLEDKEFRHQSREFVSVTGRYRGTRMTVLSTGIGTDNIDIVMNELDALANIDFSTRLVRPHRRTLNILRIGTSGAIQPDIPLGGFVFSHISIGCDGLLNWYAGRDEVSMPDYEEAFKRHVGWNRHLPDPYFVRAGKAMSELFSDCTLPGMTISASGFYGPQGRVLRMPLAMPDMLAKFESFSYGGHRITNFEMEGSAIAGIAAHLGHNAGTVCAIIAHRYRKSSNPDYKPVVRSLIELCLDRLSACPER</sequence>
<evidence type="ECO:0000259" key="4">
    <source>
        <dbReference type="Pfam" id="PF01048"/>
    </source>
</evidence>
<evidence type="ECO:0000313" key="6">
    <source>
        <dbReference type="Proteomes" id="UP000771749"/>
    </source>
</evidence>
<evidence type="ECO:0000256" key="1">
    <source>
        <dbReference type="ARBA" id="ARBA00011888"/>
    </source>
</evidence>
<accession>A0A940DP09</accession>
<dbReference type="Gene3D" id="3.40.50.1580">
    <property type="entry name" value="Nucleoside phosphorylase domain"/>
    <property type="match status" value="1"/>
</dbReference>
<dbReference type="SUPFAM" id="SSF53167">
    <property type="entry name" value="Purine and uridine phosphorylases"/>
    <property type="match status" value="1"/>
</dbReference>
<reference evidence="5" key="2">
    <citation type="journal article" date="2021" name="PeerJ">
        <title>Extensive microbial diversity within the chicken gut microbiome revealed by metagenomics and culture.</title>
        <authorList>
            <person name="Gilroy R."/>
            <person name="Ravi A."/>
            <person name="Getino M."/>
            <person name="Pursley I."/>
            <person name="Horton D.L."/>
            <person name="Alikhan N.F."/>
            <person name="Baker D."/>
            <person name="Gharbi K."/>
            <person name="Hall N."/>
            <person name="Watson M."/>
            <person name="Adriaenssens E.M."/>
            <person name="Foster-Nyarko E."/>
            <person name="Jarju S."/>
            <person name="Secka A."/>
            <person name="Antonio M."/>
            <person name="Oren A."/>
            <person name="Chaudhuri R.R."/>
            <person name="La Ragione R."/>
            <person name="Hildebrand F."/>
            <person name="Pallen M.J."/>
        </authorList>
    </citation>
    <scope>NUCLEOTIDE SEQUENCE</scope>
    <source>
        <strain evidence="5">F1-3629</strain>
    </source>
</reference>
<feature type="domain" description="Nucleoside phosphorylase" evidence="4">
    <location>
        <begin position="36"/>
        <end position="268"/>
    </location>
</feature>
<dbReference type="GO" id="GO:0004731">
    <property type="term" value="F:purine-nucleoside phosphorylase activity"/>
    <property type="evidence" value="ECO:0007669"/>
    <property type="project" value="TreeGrafter"/>
</dbReference>
<protein>
    <recommendedName>
        <fullName evidence="2">Uridine phosphorylase</fullName>
        <ecNumber evidence="1">2.4.2.3</ecNumber>
    </recommendedName>
</protein>
<dbReference type="PANTHER" id="PTHR43691:SF11">
    <property type="entry name" value="FI09636P-RELATED"/>
    <property type="match status" value="1"/>
</dbReference>
<dbReference type="InterPro" id="IPR000845">
    <property type="entry name" value="Nucleoside_phosphorylase_d"/>
</dbReference>
<name>A0A940DP09_9BACT</name>
<proteinExistence type="predicted"/>
<dbReference type="AlphaFoldDB" id="A0A940DP09"/>
<evidence type="ECO:0000256" key="2">
    <source>
        <dbReference type="ARBA" id="ARBA00021980"/>
    </source>
</evidence>
<comment type="catalytic activity">
    <reaction evidence="3">
        <text>uridine + phosphate = alpha-D-ribose 1-phosphate + uracil</text>
        <dbReference type="Rhea" id="RHEA:24388"/>
        <dbReference type="ChEBI" id="CHEBI:16704"/>
        <dbReference type="ChEBI" id="CHEBI:17568"/>
        <dbReference type="ChEBI" id="CHEBI:43474"/>
        <dbReference type="ChEBI" id="CHEBI:57720"/>
        <dbReference type="EC" id="2.4.2.3"/>
    </reaction>
</comment>
<organism evidence="5 6">
    <name type="scientific">Candidatus Cryptobacteroides gallistercoris</name>
    <dbReference type="NCBI Taxonomy" id="2840765"/>
    <lineage>
        <taxon>Bacteria</taxon>
        <taxon>Pseudomonadati</taxon>
        <taxon>Bacteroidota</taxon>
        <taxon>Bacteroidia</taxon>
        <taxon>Bacteroidales</taxon>
        <taxon>Candidatus Cryptobacteroides</taxon>
    </lineage>
</organism>
<dbReference type="GO" id="GO:0006152">
    <property type="term" value="P:purine nucleoside catabolic process"/>
    <property type="evidence" value="ECO:0007669"/>
    <property type="project" value="TreeGrafter"/>
</dbReference>
<comment type="caution">
    <text evidence="5">The sequence shown here is derived from an EMBL/GenBank/DDBJ whole genome shotgun (WGS) entry which is preliminary data.</text>
</comment>
<dbReference type="GO" id="GO:0005829">
    <property type="term" value="C:cytosol"/>
    <property type="evidence" value="ECO:0007669"/>
    <property type="project" value="TreeGrafter"/>
</dbReference>
<evidence type="ECO:0000256" key="3">
    <source>
        <dbReference type="ARBA" id="ARBA00048447"/>
    </source>
</evidence>
<dbReference type="GO" id="GO:0004850">
    <property type="term" value="F:uridine phosphorylase activity"/>
    <property type="evidence" value="ECO:0007669"/>
    <property type="project" value="UniProtKB-EC"/>
</dbReference>
<dbReference type="Proteomes" id="UP000771749">
    <property type="component" value="Unassembled WGS sequence"/>
</dbReference>
<gene>
    <name evidence="5" type="ORF">IAC07_07180</name>
</gene>
<dbReference type="Pfam" id="PF01048">
    <property type="entry name" value="PNP_UDP_1"/>
    <property type="match status" value="1"/>
</dbReference>
<dbReference type="PANTHER" id="PTHR43691">
    <property type="entry name" value="URIDINE PHOSPHORYLASE"/>
    <property type="match status" value="1"/>
</dbReference>